<dbReference type="EMBL" id="JBAWTH010000062">
    <property type="protein sequence ID" value="KAL2280864.1"/>
    <property type="molecule type" value="Genomic_DNA"/>
</dbReference>
<keyword evidence="2" id="KW-1185">Reference proteome</keyword>
<evidence type="ECO:0000313" key="1">
    <source>
        <dbReference type="EMBL" id="KAL2280864.1"/>
    </source>
</evidence>
<evidence type="ECO:0000313" key="2">
    <source>
        <dbReference type="Proteomes" id="UP001600888"/>
    </source>
</evidence>
<dbReference type="Proteomes" id="UP001600888">
    <property type="component" value="Unassembled WGS sequence"/>
</dbReference>
<protein>
    <submittedName>
        <fullName evidence="1">Uncharacterized protein</fullName>
    </submittedName>
</protein>
<sequence>MDHKTAKLHCVYILQGSPLSFSMEQQAGSSIPYLSRYGAENPCSSANLRVLKPSSSDHVYPMRIWMQSI</sequence>
<accession>A0ABR4EEM6</accession>
<organism evidence="1 2">
    <name type="scientific">Diaporthe vaccinii</name>
    <dbReference type="NCBI Taxonomy" id="105482"/>
    <lineage>
        <taxon>Eukaryota</taxon>
        <taxon>Fungi</taxon>
        <taxon>Dikarya</taxon>
        <taxon>Ascomycota</taxon>
        <taxon>Pezizomycotina</taxon>
        <taxon>Sordariomycetes</taxon>
        <taxon>Sordariomycetidae</taxon>
        <taxon>Diaporthales</taxon>
        <taxon>Diaporthaceae</taxon>
        <taxon>Diaporthe</taxon>
        <taxon>Diaporthe eres species complex</taxon>
    </lineage>
</organism>
<gene>
    <name evidence="1" type="ORF">FJTKL_12176</name>
</gene>
<name>A0ABR4EEM6_9PEZI</name>
<proteinExistence type="predicted"/>
<reference evidence="1 2" key="1">
    <citation type="submission" date="2024-03" db="EMBL/GenBank/DDBJ databases">
        <title>A high-quality draft genome sequence of Diaporthe vaccinii, a causative agent of upright dieback and viscid rot disease in cranberry plants.</title>
        <authorList>
            <person name="Sarrasin M."/>
            <person name="Lang B.F."/>
            <person name="Burger G."/>
        </authorList>
    </citation>
    <scope>NUCLEOTIDE SEQUENCE [LARGE SCALE GENOMIC DNA]</scope>
    <source>
        <strain evidence="1 2">IS7</strain>
    </source>
</reference>
<comment type="caution">
    <text evidence="1">The sequence shown here is derived from an EMBL/GenBank/DDBJ whole genome shotgun (WGS) entry which is preliminary data.</text>
</comment>